<gene>
    <name evidence="1" type="ORF">LCGC14_1586010</name>
</gene>
<protein>
    <submittedName>
        <fullName evidence="1">Uncharacterized protein</fullName>
    </submittedName>
</protein>
<dbReference type="EMBL" id="LAZR01012538">
    <property type="protein sequence ID" value="KKM26321.1"/>
    <property type="molecule type" value="Genomic_DNA"/>
</dbReference>
<sequence>MFCSWIGSRGLFRVEWNILDGNVAAGMLRSVQFGLVMSRKG</sequence>
<evidence type="ECO:0000313" key="1">
    <source>
        <dbReference type="EMBL" id="KKM26321.1"/>
    </source>
</evidence>
<dbReference type="AlphaFoldDB" id="A0A0F9IFE1"/>
<comment type="caution">
    <text evidence="1">The sequence shown here is derived from an EMBL/GenBank/DDBJ whole genome shotgun (WGS) entry which is preliminary data.</text>
</comment>
<name>A0A0F9IFE1_9ZZZZ</name>
<organism evidence="1">
    <name type="scientific">marine sediment metagenome</name>
    <dbReference type="NCBI Taxonomy" id="412755"/>
    <lineage>
        <taxon>unclassified sequences</taxon>
        <taxon>metagenomes</taxon>
        <taxon>ecological metagenomes</taxon>
    </lineage>
</organism>
<reference evidence="1" key="1">
    <citation type="journal article" date="2015" name="Nature">
        <title>Complex archaea that bridge the gap between prokaryotes and eukaryotes.</title>
        <authorList>
            <person name="Spang A."/>
            <person name="Saw J.H."/>
            <person name="Jorgensen S.L."/>
            <person name="Zaremba-Niedzwiedzka K."/>
            <person name="Martijn J."/>
            <person name="Lind A.E."/>
            <person name="van Eijk R."/>
            <person name="Schleper C."/>
            <person name="Guy L."/>
            <person name="Ettema T.J."/>
        </authorList>
    </citation>
    <scope>NUCLEOTIDE SEQUENCE</scope>
</reference>
<accession>A0A0F9IFE1</accession>
<proteinExistence type="predicted"/>